<dbReference type="InterPro" id="IPR011478">
    <property type="entry name" value="DUF1585"/>
</dbReference>
<dbReference type="InterPro" id="IPR013039">
    <property type="entry name" value="DUF1588"/>
</dbReference>
<feature type="domain" description="DUF1585" evidence="1">
    <location>
        <begin position="601"/>
        <end position="672"/>
    </location>
</feature>
<dbReference type="Pfam" id="PF07631">
    <property type="entry name" value="PSD4"/>
    <property type="match status" value="1"/>
</dbReference>
<evidence type="ECO:0000259" key="6">
    <source>
        <dbReference type="Pfam" id="PF16841"/>
    </source>
</evidence>
<dbReference type="InterPro" id="IPR013036">
    <property type="entry name" value="DUF1587"/>
</dbReference>
<feature type="domain" description="DUF1587" evidence="2">
    <location>
        <begin position="52"/>
        <end position="114"/>
    </location>
</feature>
<evidence type="ECO:0000313" key="8">
    <source>
        <dbReference type="Proteomes" id="UP000440224"/>
    </source>
</evidence>
<dbReference type="Pfam" id="PF07627">
    <property type="entry name" value="PSCyt3"/>
    <property type="match status" value="1"/>
</dbReference>
<dbReference type="InterPro" id="IPR013042">
    <property type="entry name" value="DUF1592"/>
</dbReference>
<dbReference type="Pfam" id="PF07637">
    <property type="entry name" value="PSD5"/>
    <property type="match status" value="1"/>
</dbReference>
<dbReference type="RefSeq" id="WP_153824860.1">
    <property type="nucleotide sequence ID" value="NZ_WJIE01000025.1"/>
</dbReference>
<dbReference type="InterPro" id="IPR031768">
    <property type="entry name" value="CBM60_xylan-bd"/>
</dbReference>
<organism evidence="7 8">
    <name type="scientific">Polyangium spumosum</name>
    <dbReference type="NCBI Taxonomy" id="889282"/>
    <lineage>
        <taxon>Bacteria</taxon>
        <taxon>Pseudomonadati</taxon>
        <taxon>Myxococcota</taxon>
        <taxon>Polyangia</taxon>
        <taxon>Polyangiales</taxon>
        <taxon>Polyangiaceae</taxon>
        <taxon>Polyangium</taxon>
    </lineage>
</organism>
<dbReference type="InterPro" id="IPR013043">
    <property type="entry name" value="DUF1595"/>
</dbReference>
<dbReference type="Gene3D" id="2.60.60.40">
    <property type="match status" value="1"/>
</dbReference>
<feature type="domain" description="DUF1595" evidence="5">
    <location>
        <begin position="270"/>
        <end position="331"/>
    </location>
</feature>
<dbReference type="Pfam" id="PF07626">
    <property type="entry name" value="PSD3"/>
    <property type="match status" value="1"/>
</dbReference>
<feature type="domain" description="DUF1588" evidence="3">
    <location>
        <begin position="490"/>
        <end position="586"/>
    </location>
</feature>
<evidence type="ECO:0000259" key="4">
    <source>
        <dbReference type="Pfam" id="PF07631"/>
    </source>
</evidence>
<feature type="domain" description="DUF1592" evidence="4">
    <location>
        <begin position="345"/>
        <end position="472"/>
    </location>
</feature>
<evidence type="ECO:0000259" key="5">
    <source>
        <dbReference type="Pfam" id="PF07637"/>
    </source>
</evidence>
<proteinExistence type="predicted"/>
<gene>
    <name evidence="7" type="ORF">GF068_40190</name>
</gene>
<dbReference type="Pfam" id="PF07624">
    <property type="entry name" value="PSD2"/>
    <property type="match status" value="1"/>
</dbReference>
<keyword evidence="8" id="KW-1185">Reference proteome</keyword>
<reference evidence="7 8" key="1">
    <citation type="submission" date="2019-10" db="EMBL/GenBank/DDBJ databases">
        <title>A soil myxobacterium in the family Polyangiaceae.</title>
        <authorList>
            <person name="Li Y."/>
            <person name="Wang J."/>
        </authorList>
    </citation>
    <scope>NUCLEOTIDE SEQUENCE [LARGE SCALE GENOMIC DNA]</scope>
    <source>
        <strain evidence="7 8">DSM 14734</strain>
    </source>
</reference>
<protein>
    <submittedName>
        <fullName evidence="7">DUF1592 domain-containing protein</fullName>
    </submittedName>
</protein>
<dbReference type="AlphaFoldDB" id="A0A6N7Q325"/>
<comment type="caution">
    <text evidence="7">The sequence shown here is derived from an EMBL/GenBank/DDBJ whole genome shotgun (WGS) entry which is preliminary data.</text>
</comment>
<dbReference type="EMBL" id="WJIE01000025">
    <property type="protein sequence ID" value="MRG98087.1"/>
    <property type="molecule type" value="Genomic_DNA"/>
</dbReference>
<accession>A0A6N7Q325</accession>
<evidence type="ECO:0000259" key="1">
    <source>
        <dbReference type="Pfam" id="PF07624"/>
    </source>
</evidence>
<dbReference type="Pfam" id="PF16841">
    <property type="entry name" value="CBM60"/>
    <property type="match status" value="1"/>
</dbReference>
<sequence length="684" mass="74811">MPRSIPREPRHKRRGFPIPPLVLVAVLAPAAFGCSDDAATPGTDPGRVTMHRLNRAEYNNTVRDLLGTTLRPADDFPADDRGYGFDNIADVLSISPLQAELYARAAEDLAREAMHLPSPSTTLRVEAETLTGQVGQASGDDWNLWSGGELPLTHEFPSTGTYRIAARVWGDQAGPDPVKMNLVVGGAIAGSFDVSATSANAVVVEAEASANAGTQVVSVEFTNDYYDPDLGADRNLHVDWIEIEGPLGVVGKNPIRERIVVCDPTSGATCVREILQKFAERAFRRPVGEAEIDKLVGVVALAEAQGQTPSDGIEIALRAILTSPHFLFRPELDPDPNADAPAHPLNDFELASRLSYFLWSSMPDEELFAAAREGKLQDPAEIEAQVERMLADPKAEALVDNFAGQWLFTRALDDHQPDYHAFPKWNATLRESMRQETRLFFEEFLRSDLPIPRMLTADFTYIDQALATHYEIKDFQGEGFVRVTLQDPNRKGLLAQGSILTVTSFPTRTSPVKRGKWIMTQMLCTEPDAPPPGVEGLVTEEVPTGSIRQRLEIHRANPICAGCHEEMDNLGFGFENFDGIGSFRTVDLGFPVDSSGVLPGGKTFDGLAELSGILAEDPRFLHCVSEQMLTYALGRGHEAADADDLEHMTKELGDRGETFAELIKLVATSEPFRMRRGEAPGGAK</sequence>
<evidence type="ECO:0000313" key="7">
    <source>
        <dbReference type="EMBL" id="MRG98087.1"/>
    </source>
</evidence>
<dbReference type="OrthoDB" id="127185at2"/>
<name>A0A6N7Q325_9BACT</name>
<evidence type="ECO:0000259" key="3">
    <source>
        <dbReference type="Pfam" id="PF07627"/>
    </source>
</evidence>
<evidence type="ECO:0000259" key="2">
    <source>
        <dbReference type="Pfam" id="PF07626"/>
    </source>
</evidence>
<dbReference type="PROSITE" id="PS51257">
    <property type="entry name" value="PROKAR_LIPOPROTEIN"/>
    <property type="match status" value="1"/>
</dbReference>
<dbReference type="Proteomes" id="UP000440224">
    <property type="component" value="Unassembled WGS sequence"/>
</dbReference>
<feature type="domain" description="Carbohydrate binding module xylan-binding" evidence="6">
    <location>
        <begin position="166"/>
        <end position="246"/>
    </location>
</feature>